<gene>
    <name evidence="4" type="ORF">FSB75_06745</name>
</gene>
<accession>A0A5B8UG28</accession>
<evidence type="ECO:0008006" key="6">
    <source>
        <dbReference type="Google" id="ProtNLM"/>
    </source>
</evidence>
<dbReference type="RefSeq" id="WP_146784632.1">
    <property type="nucleotide sequence ID" value="NZ_BAABIO010000002.1"/>
</dbReference>
<feature type="coiled-coil region" evidence="1">
    <location>
        <begin position="123"/>
        <end position="157"/>
    </location>
</feature>
<keyword evidence="5" id="KW-1185">Reference proteome</keyword>
<keyword evidence="3" id="KW-0472">Membrane</keyword>
<dbReference type="KEGG" id="fgg:FSB75_06745"/>
<sequence>MANTNYPSAGTTNDNRPAGSNTTRNVLIGLLAVGLLGTWGYVLYDKNKTTEQIQVKSAEVKTVSTDRDSIKNLYEEAIVRLDNLTGENTRISSEVVSKDAELKKIKGEIKGILANKNATAADLKRARNLIGELNGKISNLEQEVARLMGENQQLATNNTVLTQEKTQLQTDLQTTTQVKEDLAKKVDVGSTFSASNITIKGIDEKGNGKEKETDKAKKVNKLVVSFDVENRITPSGPVDLYVIVTGPDGKVISSPAMNSGNLTTRNDGDRAFTAKTTVDYEQGTRKNVSFPLRQDKFQVGDYKIEVYQNGFKIAEGTRGLHKTGFLGL</sequence>
<evidence type="ECO:0000313" key="4">
    <source>
        <dbReference type="EMBL" id="QEC55607.1"/>
    </source>
</evidence>
<organism evidence="4 5">
    <name type="scientific">Flavisolibacter ginsenosidimutans</name>
    <dbReference type="NCBI Taxonomy" id="661481"/>
    <lineage>
        <taxon>Bacteria</taxon>
        <taxon>Pseudomonadati</taxon>
        <taxon>Bacteroidota</taxon>
        <taxon>Chitinophagia</taxon>
        <taxon>Chitinophagales</taxon>
        <taxon>Chitinophagaceae</taxon>
        <taxon>Flavisolibacter</taxon>
    </lineage>
</organism>
<proteinExistence type="predicted"/>
<evidence type="ECO:0000256" key="2">
    <source>
        <dbReference type="SAM" id="MobiDB-lite"/>
    </source>
</evidence>
<dbReference type="EMBL" id="CP042433">
    <property type="protein sequence ID" value="QEC55607.1"/>
    <property type="molecule type" value="Genomic_DNA"/>
</dbReference>
<keyword evidence="1" id="KW-0175">Coiled coil</keyword>
<feature type="region of interest" description="Disordered" evidence="2">
    <location>
        <begin position="1"/>
        <end position="20"/>
    </location>
</feature>
<name>A0A5B8UG28_9BACT</name>
<evidence type="ECO:0000256" key="3">
    <source>
        <dbReference type="SAM" id="Phobius"/>
    </source>
</evidence>
<reference evidence="4 5" key="1">
    <citation type="journal article" date="2015" name="Int. J. Syst. Evol. Microbiol.">
        <title>Flavisolibacter ginsenosidimutans sp. nov., with ginsenoside-converting activity isolated from soil used for cultivating ginseng.</title>
        <authorList>
            <person name="Zhao Y."/>
            <person name="Liu Q."/>
            <person name="Kang M.S."/>
            <person name="Jin F."/>
            <person name="Yu H."/>
            <person name="Im W.T."/>
        </authorList>
    </citation>
    <scope>NUCLEOTIDE SEQUENCE [LARGE SCALE GENOMIC DNA]</scope>
    <source>
        <strain evidence="4 5">Gsoil 636</strain>
    </source>
</reference>
<feature type="transmembrane region" description="Helical" evidence="3">
    <location>
        <begin position="26"/>
        <end position="44"/>
    </location>
</feature>
<dbReference type="AlphaFoldDB" id="A0A5B8UG28"/>
<keyword evidence="3" id="KW-0812">Transmembrane</keyword>
<keyword evidence="3" id="KW-1133">Transmembrane helix</keyword>
<dbReference type="OrthoDB" id="1115172at2"/>
<dbReference type="Gene3D" id="1.20.5.1700">
    <property type="match status" value="1"/>
</dbReference>
<dbReference type="Proteomes" id="UP000321204">
    <property type="component" value="Chromosome"/>
</dbReference>
<protein>
    <recommendedName>
        <fullName evidence="6">Chromosome segregation protein SMC</fullName>
    </recommendedName>
</protein>
<evidence type="ECO:0000256" key="1">
    <source>
        <dbReference type="SAM" id="Coils"/>
    </source>
</evidence>
<evidence type="ECO:0000313" key="5">
    <source>
        <dbReference type="Proteomes" id="UP000321204"/>
    </source>
</evidence>